<dbReference type="EMBL" id="MU790510">
    <property type="protein sequence ID" value="KAJ4001340.1"/>
    <property type="molecule type" value="Genomic_DNA"/>
</dbReference>
<accession>A0ABQ8QS71</accession>
<feature type="compositionally biased region" description="Polar residues" evidence="1">
    <location>
        <begin position="600"/>
        <end position="616"/>
    </location>
</feature>
<reference evidence="2" key="1">
    <citation type="submission" date="2022-08" db="EMBL/GenBank/DDBJ databases">
        <authorList>
            <consortium name="DOE Joint Genome Institute"/>
            <person name="Min B."/>
            <person name="Riley R."/>
            <person name="Sierra-Patev S."/>
            <person name="Naranjo-Ortiz M."/>
            <person name="Looney B."/>
            <person name="Konkel Z."/>
            <person name="Slot J.C."/>
            <person name="Sakamoto Y."/>
            <person name="Steenwyk J.L."/>
            <person name="Rokas A."/>
            <person name="Carro J."/>
            <person name="Camarero S."/>
            <person name="Ferreira P."/>
            <person name="Molpeceres G."/>
            <person name="Ruiz-Duenas F.J."/>
            <person name="Serrano A."/>
            <person name="Henrissat B."/>
            <person name="Drula E."/>
            <person name="Hughes K.W."/>
            <person name="Mata J.L."/>
            <person name="Ishikawa N.K."/>
            <person name="Vargas-Isla R."/>
            <person name="Ushijima S."/>
            <person name="Smith C.A."/>
            <person name="Ahrendt S."/>
            <person name="Andreopoulos W."/>
            <person name="He G."/>
            <person name="Labutti K."/>
            <person name="Lipzen A."/>
            <person name="Ng V."/>
            <person name="Sandor L."/>
            <person name="Barry K."/>
            <person name="Martinez A.T."/>
            <person name="Xiao Y."/>
            <person name="Gibbons J.G."/>
            <person name="Terashima K."/>
            <person name="Hibbett D.S."/>
            <person name="Grigoriev I.V."/>
        </authorList>
    </citation>
    <scope>NUCLEOTIDE SEQUENCE</scope>
    <source>
        <strain evidence="2">TFB10827</strain>
    </source>
</reference>
<feature type="compositionally biased region" description="Basic and acidic residues" evidence="1">
    <location>
        <begin position="316"/>
        <end position="393"/>
    </location>
</feature>
<feature type="compositionally biased region" description="Polar residues" evidence="1">
    <location>
        <begin position="452"/>
        <end position="511"/>
    </location>
</feature>
<protein>
    <submittedName>
        <fullName evidence="2">Uncharacterized protein</fullName>
    </submittedName>
</protein>
<evidence type="ECO:0000313" key="3">
    <source>
        <dbReference type="Proteomes" id="UP001163828"/>
    </source>
</evidence>
<organism evidence="2 3">
    <name type="scientific">Lentinula boryana</name>
    <dbReference type="NCBI Taxonomy" id="40481"/>
    <lineage>
        <taxon>Eukaryota</taxon>
        <taxon>Fungi</taxon>
        <taxon>Dikarya</taxon>
        <taxon>Basidiomycota</taxon>
        <taxon>Agaricomycotina</taxon>
        <taxon>Agaricomycetes</taxon>
        <taxon>Agaricomycetidae</taxon>
        <taxon>Agaricales</taxon>
        <taxon>Marasmiineae</taxon>
        <taxon>Omphalotaceae</taxon>
        <taxon>Lentinula</taxon>
    </lineage>
</organism>
<evidence type="ECO:0000313" key="2">
    <source>
        <dbReference type="EMBL" id="KAJ4001340.1"/>
    </source>
</evidence>
<dbReference type="Proteomes" id="UP001163828">
    <property type="component" value="Unassembled WGS sequence"/>
</dbReference>
<feature type="compositionally biased region" description="Polar residues" evidence="1">
    <location>
        <begin position="531"/>
        <end position="540"/>
    </location>
</feature>
<evidence type="ECO:0000256" key="1">
    <source>
        <dbReference type="SAM" id="MobiDB-lite"/>
    </source>
</evidence>
<feature type="compositionally biased region" description="Polar residues" evidence="1">
    <location>
        <begin position="163"/>
        <end position="176"/>
    </location>
</feature>
<feature type="region of interest" description="Disordered" evidence="1">
    <location>
        <begin position="163"/>
        <end position="616"/>
    </location>
</feature>
<proteinExistence type="predicted"/>
<comment type="caution">
    <text evidence="2">The sequence shown here is derived from an EMBL/GenBank/DDBJ whole genome shotgun (WGS) entry which is preliminary data.</text>
</comment>
<feature type="region of interest" description="Disordered" evidence="1">
    <location>
        <begin position="1"/>
        <end position="148"/>
    </location>
</feature>
<feature type="compositionally biased region" description="Basic and acidic residues" evidence="1">
    <location>
        <begin position="32"/>
        <end position="58"/>
    </location>
</feature>
<feature type="compositionally biased region" description="Basic and acidic residues" evidence="1">
    <location>
        <begin position="191"/>
        <end position="303"/>
    </location>
</feature>
<gene>
    <name evidence="2" type="ORF">F5050DRAFT_1467816</name>
</gene>
<feature type="compositionally biased region" description="Polar residues" evidence="1">
    <location>
        <begin position="59"/>
        <end position="78"/>
    </location>
</feature>
<feature type="compositionally biased region" description="Polar residues" evidence="1">
    <location>
        <begin position="114"/>
        <end position="142"/>
    </location>
</feature>
<sequence>MKSFFQRKNDSQAGVSKSALSKDPYRIWMPRQESDTSQKPLERTEKREGRSSTRESQKPRSSSRAPRPTDTTTTNSATHRSHRHPITTNPITTHKEDAFRNPVNPTPVTPTVNSMQSQRVAQASSINSKPTAPEPFTSSMDATYSPHPSVRTANVAKTYAGSTFNGIYPTASTSASAAIRPEMAKASSSYSKRDGELSDRHGDRTRDRSERERVRERDYDKVKEKERTRDRMERNRGTERERDRAKERDSEREGERVRDRAKERDSEREGERVRDRNRDRDKYRERDREKERDRDKDRTRLRTDPLAYVEPIPFTERGHRERDRQRDTDSVFRASVRDKERTRYRERDIPRNDERSAAYDSGREKLTSKDVDKFRESSRRPDWEQERRTDAGRSSRHRKTEREQDPVKNFPLYQKATGKESSDEAENSDASKNKYSSAYRRTKVKDPIPSALPTSLGQSYLPSSTDPTTYGSFATPSFNQDSTPHSTYPTPSFSKANQDSARYNSALSTSKHNQDPTHYGRPSIPPASKPINDSATSQPLFSPEPLPIRLPTKITESSLFREPPIPLRPPLDGTATASNEAKRSERYNSSTARSRDKVQDSTNNVPLIQQRDAQGQRKCQLQSSMMHRVSGHLDRPHLRIQRNPRSLNRSITNHTPLAPVLPVMSTQVIGIVILNRRMLEHLRLAVVDRLKSRPPHSKQL</sequence>
<keyword evidence="3" id="KW-1185">Reference proteome</keyword>
<name>A0ABQ8QS71_9AGAR</name>